<dbReference type="Pfam" id="PF00076">
    <property type="entry name" value="RRM_1"/>
    <property type="match status" value="1"/>
</dbReference>
<comment type="caution">
    <text evidence="2">The sequence shown here is derived from an EMBL/GenBank/DDBJ whole genome shotgun (WGS) entry which is preliminary data.</text>
</comment>
<proteinExistence type="predicted"/>
<dbReference type="Gene3D" id="3.30.70.330">
    <property type="match status" value="1"/>
</dbReference>
<dbReference type="InterPro" id="IPR000504">
    <property type="entry name" value="RRM_dom"/>
</dbReference>
<name>A0A4R0RRJ9_9APHY</name>
<organism evidence="2 3">
    <name type="scientific">Steccherinum ochraceum</name>
    <dbReference type="NCBI Taxonomy" id="92696"/>
    <lineage>
        <taxon>Eukaryota</taxon>
        <taxon>Fungi</taxon>
        <taxon>Dikarya</taxon>
        <taxon>Basidiomycota</taxon>
        <taxon>Agaricomycotina</taxon>
        <taxon>Agaricomycetes</taxon>
        <taxon>Polyporales</taxon>
        <taxon>Steccherinaceae</taxon>
        <taxon>Steccherinum</taxon>
    </lineage>
</organism>
<evidence type="ECO:0000313" key="3">
    <source>
        <dbReference type="Proteomes" id="UP000292702"/>
    </source>
</evidence>
<dbReference type="SUPFAM" id="SSF54928">
    <property type="entry name" value="RNA-binding domain, RBD"/>
    <property type="match status" value="1"/>
</dbReference>
<accession>A0A4R0RRJ9</accession>
<gene>
    <name evidence="2" type="ORF">EIP91_009435</name>
</gene>
<dbReference type="SMART" id="SM00360">
    <property type="entry name" value="RRM"/>
    <property type="match status" value="1"/>
</dbReference>
<keyword evidence="3" id="KW-1185">Reference proteome</keyword>
<evidence type="ECO:0000313" key="2">
    <source>
        <dbReference type="EMBL" id="TCD68885.1"/>
    </source>
</evidence>
<dbReference type="EMBL" id="RWJN01000054">
    <property type="protein sequence ID" value="TCD68885.1"/>
    <property type="molecule type" value="Genomic_DNA"/>
</dbReference>
<evidence type="ECO:0000259" key="1">
    <source>
        <dbReference type="SMART" id="SM00360"/>
    </source>
</evidence>
<dbReference type="CDD" id="cd00590">
    <property type="entry name" value="RRM_SF"/>
    <property type="match status" value="1"/>
</dbReference>
<feature type="domain" description="RRM" evidence="1">
    <location>
        <begin position="28"/>
        <end position="101"/>
    </location>
</feature>
<sequence>MSKHIARNVKKIFRHIGPERPQIGETPYVKVTGLPRTAVPRDLRRLCVKMGVENIAEVSVYYERFTPTREGYITFTHPSFVRDALRTLNNSVIGGQRVLLEPASEPTAVLPARTRGAKGRAEAAERGVILGDGPAAGVSHPGKTVLLTGLPYGTTVLGVRYLLQSYHLEDTLKLGQDDIIRIQPQHKDHVVSTFLIRLQDASSAQRLIRHFHMTPFQKSQERSAKFFMKARVIS</sequence>
<dbReference type="OrthoDB" id="5541797at2759"/>
<dbReference type="InterPro" id="IPR012677">
    <property type="entry name" value="Nucleotide-bd_a/b_plait_sf"/>
</dbReference>
<protein>
    <recommendedName>
        <fullName evidence="1">RRM domain-containing protein</fullName>
    </recommendedName>
</protein>
<dbReference type="AlphaFoldDB" id="A0A4R0RRJ9"/>
<dbReference type="GO" id="GO:0003723">
    <property type="term" value="F:RNA binding"/>
    <property type="evidence" value="ECO:0007669"/>
    <property type="project" value="InterPro"/>
</dbReference>
<reference evidence="2 3" key="1">
    <citation type="submission" date="2018-11" db="EMBL/GenBank/DDBJ databases">
        <title>Genome assembly of Steccherinum ochraceum LE-BIN_3174, the white-rot fungus of the Steccherinaceae family (The Residual Polyporoid clade, Polyporales, Basidiomycota).</title>
        <authorList>
            <person name="Fedorova T.V."/>
            <person name="Glazunova O.A."/>
            <person name="Landesman E.O."/>
            <person name="Moiseenko K.V."/>
            <person name="Psurtseva N.V."/>
            <person name="Savinova O.S."/>
            <person name="Shakhova N.V."/>
            <person name="Tyazhelova T.V."/>
            <person name="Vasina D.V."/>
        </authorList>
    </citation>
    <scope>NUCLEOTIDE SEQUENCE [LARGE SCALE GENOMIC DNA]</scope>
    <source>
        <strain evidence="2 3">LE-BIN_3174</strain>
    </source>
</reference>
<dbReference type="Proteomes" id="UP000292702">
    <property type="component" value="Unassembled WGS sequence"/>
</dbReference>
<dbReference type="InterPro" id="IPR035979">
    <property type="entry name" value="RBD_domain_sf"/>
</dbReference>